<sequence>MEGESMRVVFEPFLVQNKVDVVLAGHVHAYERSERISNIAYNVTNSLCSPVDDHSAPVYITIGDGGNLEGLVWEYVLKLINKSILVLYGLDSRKKSRPVKPWSYHRITTTCVIR</sequence>
<dbReference type="SUPFAM" id="SSF56300">
    <property type="entry name" value="Metallo-dependent phosphatases"/>
    <property type="match status" value="1"/>
</dbReference>
<evidence type="ECO:0000256" key="1">
    <source>
        <dbReference type="ARBA" id="ARBA00022729"/>
    </source>
</evidence>
<protein>
    <recommendedName>
        <fullName evidence="4">Purple acid phosphatase</fullName>
    </recommendedName>
</protein>
<comment type="caution">
    <text evidence="2">The sequence shown here is derived from an EMBL/GenBank/DDBJ whole genome shotgun (WGS) entry which is preliminary data.</text>
</comment>
<evidence type="ECO:0000313" key="3">
    <source>
        <dbReference type="Proteomes" id="UP001154282"/>
    </source>
</evidence>
<dbReference type="AlphaFoldDB" id="A0AAV0LNP9"/>
<keyword evidence="3" id="KW-1185">Reference proteome</keyword>
<dbReference type="PANTHER" id="PTHR22953">
    <property type="entry name" value="ACID PHOSPHATASE RELATED"/>
    <property type="match status" value="1"/>
</dbReference>
<dbReference type="InterPro" id="IPR039331">
    <property type="entry name" value="PAPs-like"/>
</dbReference>
<dbReference type="PANTHER" id="PTHR22953:SF86">
    <property type="entry name" value="PURPLE ACID PHOSPHATASE 10"/>
    <property type="match status" value="1"/>
</dbReference>
<dbReference type="GO" id="GO:0003993">
    <property type="term" value="F:acid phosphatase activity"/>
    <property type="evidence" value="ECO:0007669"/>
    <property type="project" value="InterPro"/>
</dbReference>
<name>A0AAV0LNP9_9ROSI</name>
<organism evidence="2 3">
    <name type="scientific">Linum tenue</name>
    <dbReference type="NCBI Taxonomy" id="586396"/>
    <lineage>
        <taxon>Eukaryota</taxon>
        <taxon>Viridiplantae</taxon>
        <taxon>Streptophyta</taxon>
        <taxon>Embryophyta</taxon>
        <taxon>Tracheophyta</taxon>
        <taxon>Spermatophyta</taxon>
        <taxon>Magnoliopsida</taxon>
        <taxon>eudicotyledons</taxon>
        <taxon>Gunneridae</taxon>
        <taxon>Pentapetalae</taxon>
        <taxon>rosids</taxon>
        <taxon>fabids</taxon>
        <taxon>Malpighiales</taxon>
        <taxon>Linaceae</taxon>
        <taxon>Linum</taxon>
    </lineage>
</organism>
<evidence type="ECO:0000313" key="2">
    <source>
        <dbReference type="EMBL" id="CAI0435968.1"/>
    </source>
</evidence>
<dbReference type="EMBL" id="CAMGYJ010000006">
    <property type="protein sequence ID" value="CAI0435968.1"/>
    <property type="molecule type" value="Genomic_DNA"/>
</dbReference>
<dbReference type="Proteomes" id="UP001154282">
    <property type="component" value="Unassembled WGS sequence"/>
</dbReference>
<evidence type="ECO:0008006" key="4">
    <source>
        <dbReference type="Google" id="ProtNLM"/>
    </source>
</evidence>
<accession>A0AAV0LNP9</accession>
<dbReference type="InterPro" id="IPR029052">
    <property type="entry name" value="Metallo-depent_PP-like"/>
</dbReference>
<keyword evidence="1" id="KW-0732">Signal</keyword>
<gene>
    <name evidence="2" type="ORF">LITE_LOCUS24890</name>
</gene>
<proteinExistence type="predicted"/>
<dbReference type="Gene3D" id="3.60.21.10">
    <property type="match status" value="1"/>
</dbReference>
<reference evidence="2" key="1">
    <citation type="submission" date="2022-08" db="EMBL/GenBank/DDBJ databases">
        <authorList>
            <person name="Gutierrez-Valencia J."/>
        </authorList>
    </citation>
    <scope>NUCLEOTIDE SEQUENCE</scope>
</reference>